<dbReference type="PANTHER" id="PTHR32060">
    <property type="entry name" value="TAIL-SPECIFIC PROTEASE"/>
    <property type="match status" value="1"/>
</dbReference>
<evidence type="ECO:0008006" key="3">
    <source>
        <dbReference type="Google" id="ProtNLM"/>
    </source>
</evidence>
<sequence length="118" mass="12783">MCYSTCETFAAHIQDHDIGTIFGENEITSGGGANVLSSDDSYFTDRPLEYIADPFTKKLTGENSGHKFYTKVTVSARQLVRSGDYAGELVEDNGVKSDVIVRPTIDDILPGDTGDLSL</sequence>
<dbReference type="SUPFAM" id="SSF52096">
    <property type="entry name" value="ClpP/crotonase"/>
    <property type="match status" value="1"/>
</dbReference>
<dbReference type="InterPro" id="IPR029045">
    <property type="entry name" value="ClpP/crotonase-like_dom_sf"/>
</dbReference>
<dbReference type="Gene3D" id="3.90.226.10">
    <property type="entry name" value="2-enoyl-CoA Hydratase, Chain A, domain 1"/>
    <property type="match status" value="1"/>
</dbReference>
<comment type="caution">
    <text evidence="1">The sequence shown here is derived from an EMBL/GenBank/DDBJ whole genome shotgun (WGS) entry which is preliminary data.</text>
</comment>
<keyword evidence="2" id="KW-1185">Reference proteome</keyword>
<organism evidence="1 2">
    <name type="scientific">Batrachochytrium salamandrivorans</name>
    <dbReference type="NCBI Taxonomy" id="1357716"/>
    <lineage>
        <taxon>Eukaryota</taxon>
        <taxon>Fungi</taxon>
        <taxon>Fungi incertae sedis</taxon>
        <taxon>Chytridiomycota</taxon>
        <taxon>Chytridiomycota incertae sedis</taxon>
        <taxon>Chytridiomycetes</taxon>
        <taxon>Rhizophydiales</taxon>
        <taxon>Rhizophydiales incertae sedis</taxon>
        <taxon>Batrachochytrium</taxon>
    </lineage>
</organism>
<evidence type="ECO:0000313" key="2">
    <source>
        <dbReference type="Proteomes" id="UP001648503"/>
    </source>
</evidence>
<dbReference type="EMBL" id="JAFCIX010000569">
    <property type="protein sequence ID" value="KAH6586974.1"/>
    <property type="molecule type" value="Genomic_DNA"/>
</dbReference>
<gene>
    <name evidence="1" type="ORF">BASA50_000023</name>
</gene>
<dbReference type="PANTHER" id="PTHR32060:SF22">
    <property type="entry name" value="CARBOXYL-TERMINAL-PROCESSING PEPTIDASE 3, CHLOROPLASTIC"/>
    <property type="match status" value="1"/>
</dbReference>
<proteinExistence type="predicted"/>
<reference evidence="1 2" key="1">
    <citation type="submission" date="2021-02" db="EMBL/GenBank/DDBJ databases">
        <title>Variation within the Batrachochytrium salamandrivorans European outbreak.</title>
        <authorList>
            <person name="Kelly M."/>
            <person name="Pasmans F."/>
            <person name="Shea T.P."/>
            <person name="Munoz J.F."/>
            <person name="Carranza S."/>
            <person name="Cuomo C.A."/>
            <person name="Martel A."/>
        </authorList>
    </citation>
    <scope>NUCLEOTIDE SEQUENCE [LARGE SCALE GENOMIC DNA]</scope>
    <source>
        <strain evidence="1 2">AMFP18/2</strain>
    </source>
</reference>
<name>A0ABQ8EV09_9FUNG</name>
<dbReference type="Proteomes" id="UP001648503">
    <property type="component" value="Unassembled WGS sequence"/>
</dbReference>
<protein>
    <recommendedName>
        <fullName evidence="3">DNA-directed RNA polymerase</fullName>
    </recommendedName>
</protein>
<accession>A0ABQ8EV09</accession>
<evidence type="ECO:0000313" key="1">
    <source>
        <dbReference type="EMBL" id="KAH6586974.1"/>
    </source>
</evidence>